<organism evidence="2 3">
    <name type="scientific">Ancylostoma duodenale</name>
    <dbReference type="NCBI Taxonomy" id="51022"/>
    <lineage>
        <taxon>Eukaryota</taxon>
        <taxon>Metazoa</taxon>
        <taxon>Ecdysozoa</taxon>
        <taxon>Nematoda</taxon>
        <taxon>Chromadorea</taxon>
        <taxon>Rhabditida</taxon>
        <taxon>Rhabditina</taxon>
        <taxon>Rhabditomorpha</taxon>
        <taxon>Strongyloidea</taxon>
        <taxon>Ancylostomatidae</taxon>
        <taxon>Ancylostomatinae</taxon>
        <taxon>Ancylostoma</taxon>
    </lineage>
</organism>
<dbReference type="EMBL" id="KN789527">
    <property type="protein sequence ID" value="KIH43061.1"/>
    <property type="molecule type" value="Genomic_DNA"/>
</dbReference>
<dbReference type="Proteomes" id="UP000054047">
    <property type="component" value="Unassembled WGS sequence"/>
</dbReference>
<dbReference type="PANTHER" id="PTHR12922">
    <property type="entry name" value="UBIQUINONE BIOSYNTHESIS PROTEIN"/>
    <property type="match status" value="1"/>
</dbReference>
<dbReference type="InterPro" id="IPR007715">
    <property type="entry name" value="Coq4"/>
</dbReference>
<keyword evidence="3" id="KW-1185">Reference proteome</keyword>
<accession>A0A0C2FDC9</accession>
<evidence type="ECO:0000313" key="3">
    <source>
        <dbReference type="Proteomes" id="UP000054047"/>
    </source>
</evidence>
<sequence>MTSLYPGHVPLSLGSRILLGVGSAAMAISDPRRGDMVAAMGEATAFEPVLERIR</sequence>
<dbReference type="GO" id="GO:0005739">
    <property type="term" value="C:mitochondrion"/>
    <property type="evidence" value="ECO:0007669"/>
    <property type="project" value="TreeGrafter"/>
</dbReference>
<protein>
    <submittedName>
        <fullName evidence="2">Uncharacterized protein</fullName>
    </submittedName>
</protein>
<keyword evidence="1" id="KW-0831">Ubiquinone biosynthesis</keyword>
<dbReference type="AlphaFoldDB" id="A0A0C2FDC9"/>
<dbReference type="GO" id="GO:0006744">
    <property type="term" value="P:ubiquinone biosynthetic process"/>
    <property type="evidence" value="ECO:0007669"/>
    <property type="project" value="UniProtKB-KW"/>
</dbReference>
<evidence type="ECO:0000313" key="2">
    <source>
        <dbReference type="EMBL" id="KIH43061.1"/>
    </source>
</evidence>
<name>A0A0C2FDC9_9BILA</name>
<dbReference type="Pfam" id="PF05019">
    <property type="entry name" value="Coq4"/>
    <property type="match status" value="1"/>
</dbReference>
<dbReference type="PANTHER" id="PTHR12922:SF7">
    <property type="entry name" value="UBIQUINONE BIOSYNTHESIS PROTEIN COQ4 HOMOLOG, MITOCHONDRIAL"/>
    <property type="match status" value="1"/>
</dbReference>
<reference evidence="2 3" key="1">
    <citation type="submission" date="2013-12" db="EMBL/GenBank/DDBJ databases">
        <title>Draft genome of the parsitic nematode Ancylostoma duodenale.</title>
        <authorList>
            <person name="Mitreva M."/>
        </authorList>
    </citation>
    <scope>NUCLEOTIDE SEQUENCE [LARGE SCALE GENOMIC DNA]</scope>
    <source>
        <strain evidence="2 3">Zhejiang</strain>
    </source>
</reference>
<proteinExistence type="predicted"/>
<feature type="non-terminal residue" evidence="2">
    <location>
        <position position="54"/>
    </location>
</feature>
<evidence type="ECO:0000256" key="1">
    <source>
        <dbReference type="ARBA" id="ARBA00022688"/>
    </source>
</evidence>
<gene>
    <name evidence="2" type="ORF">ANCDUO_26942</name>
</gene>
<dbReference type="OrthoDB" id="4249at2759"/>